<sequence length="219" mass="23887">MNAFSRETQQNGAAQNAVGRIALARNLLRGKSLDGRDLKAVSAHDFLEDLFAVQACPPLGSFAFWTNDDGSVWLFVERELENQEASYIVAAGDMGPQGAQVTLSALAVVTEKETSEPGRRRKKVRTLSYQDGAFFIDQMGARAEAITVDRRVAEPEFMSHLRPARWKEAPRFNATKEPAPVEGLVPVDEDEDGDAGVGGEMIEASDDDPPGEADEEYAD</sequence>
<dbReference type="AlphaFoldDB" id="A0A974PV76"/>
<organism evidence="2 3">
    <name type="scientific">Xanthobacter dioxanivorans</name>
    <dbReference type="NCBI Taxonomy" id="2528964"/>
    <lineage>
        <taxon>Bacteria</taxon>
        <taxon>Pseudomonadati</taxon>
        <taxon>Pseudomonadota</taxon>
        <taxon>Alphaproteobacteria</taxon>
        <taxon>Hyphomicrobiales</taxon>
        <taxon>Xanthobacteraceae</taxon>
        <taxon>Xanthobacter</taxon>
    </lineage>
</organism>
<keyword evidence="2" id="KW-0614">Plasmid</keyword>
<evidence type="ECO:0000256" key="1">
    <source>
        <dbReference type="SAM" id="MobiDB-lite"/>
    </source>
</evidence>
<feature type="compositionally biased region" description="Acidic residues" evidence="1">
    <location>
        <begin position="203"/>
        <end position="219"/>
    </location>
</feature>
<feature type="region of interest" description="Disordered" evidence="1">
    <location>
        <begin position="171"/>
        <end position="219"/>
    </location>
</feature>
<evidence type="ECO:0000313" key="3">
    <source>
        <dbReference type="Proteomes" id="UP000596427"/>
    </source>
</evidence>
<evidence type="ECO:0000313" key="2">
    <source>
        <dbReference type="EMBL" id="QRG10101.1"/>
    </source>
</evidence>
<keyword evidence="3" id="KW-1185">Reference proteome</keyword>
<reference evidence="2 3" key="1">
    <citation type="submission" date="2020-10" db="EMBL/GenBank/DDBJ databases">
        <title>Degradation of 1,4-Dioxane by Xanthobacter sp. YN2, via a Novel Group-2 Soluble Di-Iron Monooxygenase.</title>
        <authorList>
            <person name="Ma F."/>
            <person name="Wang Y."/>
            <person name="Yang J."/>
            <person name="Guo H."/>
            <person name="Su D."/>
            <person name="Yu L."/>
        </authorList>
    </citation>
    <scope>NUCLEOTIDE SEQUENCE [LARGE SCALE GENOMIC DNA]</scope>
    <source>
        <strain evidence="2 3">YN2</strain>
        <plasmid evidence="2 3">unnamed2</plasmid>
    </source>
</reference>
<dbReference type="EMBL" id="CP063364">
    <property type="protein sequence ID" value="QRG10101.1"/>
    <property type="molecule type" value="Genomic_DNA"/>
</dbReference>
<gene>
    <name evidence="2" type="ORF">EZH22_30715</name>
</gene>
<proteinExistence type="predicted"/>
<accession>A0A974PV76</accession>
<dbReference type="KEGG" id="xdi:EZH22_30715"/>
<dbReference type="RefSeq" id="WP_203196982.1">
    <property type="nucleotide sequence ID" value="NZ_CP063364.1"/>
</dbReference>
<protein>
    <submittedName>
        <fullName evidence="2">Uncharacterized protein</fullName>
    </submittedName>
</protein>
<dbReference type="Proteomes" id="UP000596427">
    <property type="component" value="Plasmid unnamed2"/>
</dbReference>
<name>A0A974PV76_9HYPH</name>
<geneLocation type="plasmid" evidence="2 3">
    <name>unnamed2</name>
</geneLocation>